<dbReference type="AlphaFoldDB" id="A0A0M9WJL3"/>
<dbReference type="EMBL" id="LHQQ01000017">
    <property type="protein sequence ID" value="KOS47392.1"/>
    <property type="molecule type" value="Genomic_DNA"/>
</dbReference>
<comment type="caution">
    <text evidence="1">The sequence shown here is derived from an EMBL/GenBank/DDBJ whole genome shotgun (WGS) entry which is preliminary data.</text>
</comment>
<dbReference type="OrthoDB" id="9806404at2759"/>
<proteinExistence type="predicted"/>
<keyword evidence="2" id="KW-1185">Reference proteome</keyword>
<organism evidence="1 2">
    <name type="scientific">Penicillium nordicum</name>
    <dbReference type="NCBI Taxonomy" id="229535"/>
    <lineage>
        <taxon>Eukaryota</taxon>
        <taxon>Fungi</taxon>
        <taxon>Dikarya</taxon>
        <taxon>Ascomycota</taxon>
        <taxon>Pezizomycotina</taxon>
        <taxon>Eurotiomycetes</taxon>
        <taxon>Eurotiomycetidae</taxon>
        <taxon>Eurotiales</taxon>
        <taxon>Aspergillaceae</taxon>
        <taxon>Penicillium</taxon>
    </lineage>
</organism>
<sequence length="55" mass="6492">MYFLYDLPAIVYPIEIQDSLTPKLPAKRSVNFLQIQLRFNSDSLQIHFRFTSDSL</sequence>
<dbReference type="Proteomes" id="UP000037696">
    <property type="component" value="Unassembled WGS sequence"/>
</dbReference>
<protein>
    <submittedName>
        <fullName evidence="1">Uncharacterized protein</fullName>
    </submittedName>
</protein>
<feature type="non-terminal residue" evidence="1">
    <location>
        <position position="55"/>
    </location>
</feature>
<accession>A0A0M9WJL3</accession>
<name>A0A0M9WJL3_9EURO</name>
<gene>
    <name evidence="1" type="ORF">ACN38_g1720</name>
</gene>
<evidence type="ECO:0000313" key="1">
    <source>
        <dbReference type="EMBL" id="KOS47392.1"/>
    </source>
</evidence>
<reference evidence="1 2" key="1">
    <citation type="submission" date="2015-08" db="EMBL/GenBank/DDBJ databases">
        <title>Genome sequencing of Penicillium nordicum.</title>
        <authorList>
            <person name="Nguyen H.D."/>
            <person name="Seifert K.A."/>
        </authorList>
    </citation>
    <scope>NUCLEOTIDE SEQUENCE [LARGE SCALE GENOMIC DNA]</scope>
    <source>
        <strain evidence="1 2">DAOMC 185683</strain>
    </source>
</reference>
<evidence type="ECO:0000313" key="2">
    <source>
        <dbReference type="Proteomes" id="UP000037696"/>
    </source>
</evidence>